<feature type="region of interest" description="Disordered" evidence="1">
    <location>
        <begin position="51"/>
        <end position="156"/>
    </location>
</feature>
<feature type="region of interest" description="Disordered" evidence="1">
    <location>
        <begin position="1"/>
        <end position="32"/>
    </location>
</feature>
<comment type="caution">
    <text evidence="3">The sequence shown here is derived from an EMBL/GenBank/DDBJ whole genome shotgun (WGS) entry which is preliminary data.</text>
</comment>
<protein>
    <submittedName>
        <fullName evidence="3">Uncharacterized protein</fullName>
    </submittedName>
</protein>
<feature type="transmembrane region" description="Helical" evidence="2">
    <location>
        <begin position="34"/>
        <end position="51"/>
    </location>
</feature>
<dbReference type="EMBL" id="VBZC01000063">
    <property type="protein sequence ID" value="TLS41030.1"/>
    <property type="molecule type" value="Genomic_DNA"/>
</dbReference>
<evidence type="ECO:0000313" key="4">
    <source>
        <dbReference type="Proteomes" id="UP000305906"/>
    </source>
</evidence>
<dbReference type="Proteomes" id="UP000305906">
    <property type="component" value="Unassembled WGS sequence"/>
</dbReference>
<name>A0A5R9FFU2_9ACTN</name>
<evidence type="ECO:0000256" key="1">
    <source>
        <dbReference type="SAM" id="MobiDB-lite"/>
    </source>
</evidence>
<reference evidence="3 4" key="1">
    <citation type="submission" date="2019-05" db="EMBL/GenBank/DDBJ databases">
        <title>Streptomyces sp. NEAU-C151, a novel actinomycete isolated from soil.</title>
        <authorList>
            <person name="Han L."/>
            <person name="Jiang H."/>
        </authorList>
    </citation>
    <scope>NUCLEOTIDE SEQUENCE [LARGE SCALE GENOMIC DNA]</scope>
    <source>
        <strain evidence="3 4">NEAU-C151</strain>
    </source>
</reference>
<feature type="compositionally biased region" description="Pro residues" evidence="1">
    <location>
        <begin position="147"/>
        <end position="156"/>
    </location>
</feature>
<sequence length="156" mass="15154">MRDTATKQQVRDVGPGPVPRPPRGRHRKPRPRRALFAVGGLALAAGALTLLRPAAGPPGGGVTAADSDPTAADFTATADPAAVADSEAAAVSGAPTARTSRSPTTASSGDDAAAPPPDAGRPPAAPKPSGAAPNRPTTGSATTADGPRPPATEPGP</sequence>
<dbReference type="AlphaFoldDB" id="A0A5R9FFU2"/>
<keyword evidence="2" id="KW-0472">Membrane</keyword>
<accession>A0A5R9FFU2</accession>
<feature type="compositionally biased region" description="Low complexity" evidence="1">
    <location>
        <begin position="63"/>
        <end position="113"/>
    </location>
</feature>
<keyword evidence="2" id="KW-1133">Transmembrane helix</keyword>
<evidence type="ECO:0000313" key="3">
    <source>
        <dbReference type="EMBL" id="TLS41030.1"/>
    </source>
</evidence>
<feature type="compositionally biased region" description="Pro residues" evidence="1">
    <location>
        <begin position="114"/>
        <end position="126"/>
    </location>
</feature>
<keyword evidence="4" id="KW-1185">Reference proteome</keyword>
<feature type="non-terminal residue" evidence="3">
    <location>
        <position position="156"/>
    </location>
</feature>
<keyword evidence="2" id="KW-0812">Transmembrane</keyword>
<proteinExistence type="predicted"/>
<organism evidence="3 4">
    <name type="scientific">Streptomyces montanus</name>
    <dbReference type="NCBI Taxonomy" id="2580423"/>
    <lineage>
        <taxon>Bacteria</taxon>
        <taxon>Bacillati</taxon>
        <taxon>Actinomycetota</taxon>
        <taxon>Actinomycetes</taxon>
        <taxon>Kitasatosporales</taxon>
        <taxon>Streptomycetaceae</taxon>
        <taxon>Streptomyces</taxon>
    </lineage>
</organism>
<feature type="compositionally biased region" description="Basic residues" evidence="1">
    <location>
        <begin position="22"/>
        <end position="32"/>
    </location>
</feature>
<evidence type="ECO:0000256" key="2">
    <source>
        <dbReference type="SAM" id="Phobius"/>
    </source>
</evidence>
<gene>
    <name evidence="3" type="ORF">FE633_38160</name>
</gene>